<feature type="non-terminal residue" evidence="5">
    <location>
        <position position="386"/>
    </location>
</feature>
<evidence type="ECO:0000313" key="5">
    <source>
        <dbReference type="EMBL" id="KIY91874.1"/>
    </source>
</evidence>
<dbReference type="RefSeq" id="XP_013890894.1">
    <property type="nucleotide sequence ID" value="XM_014035440.1"/>
</dbReference>
<sequence>MPTPLVGGENPELHPTDFSGALPKPTVAATPNPLAGLATPLVGATPGAAARIGGPTPARGGGVGSIAGVAATPLGIAGATPARGGGGGGGVGATPLIRDQLGLNDADAAALGEGRGARAHARGVRAELRAGLAGLPAPQNEYAVAVPEVPEQVGPRGVGFFEREGREFEEDEEMELEEDAADTKARRAREAEARRAAEELKKSAVLRRGLPRPAALSGLPAAGAGAAAMSYREKAEHALASELLALAEHDNRRHPAAKEERGGGKRDRKRDRGATAASSAEGPPLVDYELAELGAAAELVAAEVAFVRQAMGHSDVTHEEYFEAWAAASKDAVWVPSQKRYVRGATVGAPERAEALRAEFDAVRGQMEREAHRAAKLEKKAGIVIT</sequence>
<feature type="region of interest" description="Disordered" evidence="3">
    <location>
        <begin position="1"/>
        <end position="33"/>
    </location>
</feature>
<dbReference type="Proteomes" id="UP000054498">
    <property type="component" value="Unassembled WGS sequence"/>
</dbReference>
<dbReference type="AlphaFoldDB" id="A0A0D2LIN4"/>
<dbReference type="GO" id="GO:0003677">
    <property type="term" value="F:DNA binding"/>
    <property type="evidence" value="ECO:0007669"/>
    <property type="project" value="UniProtKB-KW"/>
</dbReference>
<keyword evidence="1" id="KW-0238">DNA-binding</keyword>
<protein>
    <submittedName>
        <fullName evidence="5">Pre-mRNA-splicing factor CDC5/CEF1</fullName>
    </submittedName>
</protein>
<dbReference type="PANTHER" id="PTHR45885">
    <property type="entry name" value="CELL DIVISION CYCLE 5-LIKE PROTEIN"/>
    <property type="match status" value="1"/>
</dbReference>
<name>A0A0D2LIN4_9CHLO</name>
<organism evidence="5 6">
    <name type="scientific">Monoraphidium neglectum</name>
    <dbReference type="NCBI Taxonomy" id="145388"/>
    <lineage>
        <taxon>Eukaryota</taxon>
        <taxon>Viridiplantae</taxon>
        <taxon>Chlorophyta</taxon>
        <taxon>core chlorophytes</taxon>
        <taxon>Chlorophyceae</taxon>
        <taxon>CS clade</taxon>
        <taxon>Sphaeropleales</taxon>
        <taxon>Selenastraceae</taxon>
        <taxon>Monoraphidium</taxon>
    </lineage>
</organism>
<dbReference type="PANTHER" id="PTHR45885:SF1">
    <property type="entry name" value="CELL DIVISION CYCLE 5-LIKE PROTEIN"/>
    <property type="match status" value="1"/>
</dbReference>
<dbReference type="Pfam" id="PF11831">
    <property type="entry name" value="Myb_Cef"/>
    <property type="match status" value="1"/>
</dbReference>
<dbReference type="KEGG" id="mng:MNEG_16089"/>
<dbReference type="InterPro" id="IPR047242">
    <property type="entry name" value="CDC5L/Cef1"/>
</dbReference>
<dbReference type="InterPro" id="IPR021786">
    <property type="entry name" value="Cdc5p/Cef1_C"/>
</dbReference>
<feature type="region of interest" description="Disordered" evidence="3">
    <location>
        <begin position="246"/>
        <end position="281"/>
    </location>
</feature>
<feature type="domain" description="Pre-mRNA splicing factor component Cdc5p/Cef1 C-terminal" evidence="4">
    <location>
        <begin position="56"/>
        <end position="317"/>
    </location>
</feature>
<dbReference type="GO" id="GO:0000398">
    <property type="term" value="P:mRNA splicing, via spliceosome"/>
    <property type="evidence" value="ECO:0007669"/>
    <property type="project" value="InterPro"/>
</dbReference>
<dbReference type="OrthoDB" id="1410009at2759"/>
<evidence type="ECO:0000256" key="2">
    <source>
        <dbReference type="ARBA" id="ARBA00023242"/>
    </source>
</evidence>
<dbReference type="EMBL" id="KK106183">
    <property type="protein sequence ID" value="KIY91874.1"/>
    <property type="molecule type" value="Genomic_DNA"/>
</dbReference>
<feature type="compositionally biased region" description="Basic and acidic residues" evidence="3">
    <location>
        <begin position="181"/>
        <end position="190"/>
    </location>
</feature>
<evidence type="ECO:0000313" key="6">
    <source>
        <dbReference type="Proteomes" id="UP000054498"/>
    </source>
</evidence>
<dbReference type="GO" id="GO:0000974">
    <property type="term" value="C:Prp19 complex"/>
    <property type="evidence" value="ECO:0007669"/>
    <property type="project" value="InterPro"/>
</dbReference>
<gene>
    <name evidence="5" type="ORF">MNEG_16089</name>
</gene>
<keyword evidence="2" id="KW-0539">Nucleus</keyword>
<dbReference type="STRING" id="145388.A0A0D2LIN4"/>
<feature type="compositionally biased region" description="Acidic residues" evidence="3">
    <location>
        <begin position="170"/>
        <end position="180"/>
    </location>
</feature>
<dbReference type="GeneID" id="25733814"/>
<evidence type="ECO:0000259" key="4">
    <source>
        <dbReference type="Pfam" id="PF11831"/>
    </source>
</evidence>
<feature type="region of interest" description="Disordered" evidence="3">
    <location>
        <begin position="170"/>
        <end position="190"/>
    </location>
</feature>
<accession>A0A0D2LIN4</accession>
<proteinExistence type="predicted"/>
<evidence type="ECO:0000256" key="3">
    <source>
        <dbReference type="SAM" id="MobiDB-lite"/>
    </source>
</evidence>
<evidence type="ECO:0000256" key="1">
    <source>
        <dbReference type="ARBA" id="ARBA00023125"/>
    </source>
</evidence>
<dbReference type="GO" id="GO:0005681">
    <property type="term" value="C:spliceosomal complex"/>
    <property type="evidence" value="ECO:0007669"/>
    <property type="project" value="TreeGrafter"/>
</dbReference>
<feature type="compositionally biased region" description="Basic and acidic residues" evidence="3">
    <location>
        <begin position="247"/>
        <end position="273"/>
    </location>
</feature>
<reference evidence="5 6" key="1">
    <citation type="journal article" date="2013" name="BMC Genomics">
        <title>Reconstruction of the lipid metabolism for the microalga Monoraphidium neglectum from its genome sequence reveals characteristics suitable for biofuel production.</title>
        <authorList>
            <person name="Bogen C."/>
            <person name="Al-Dilaimi A."/>
            <person name="Albersmeier A."/>
            <person name="Wichmann J."/>
            <person name="Grundmann M."/>
            <person name="Rupp O."/>
            <person name="Lauersen K.J."/>
            <person name="Blifernez-Klassen O."/>
            <person name="Kalinowski J."/>
            <person name="Goesmann A."/>
            <person name="Mussgnug J.H."/>
            <person name="Kruse O."/>
        </authorList>
    </citation>
    <scope>NUCLEOTIDE SEQUENCE [LARGE SCALE GENOMIC DNA]</scope>
    <source>
        <strain evidence="5 6">SAG 48.87</strain>
    </source>
</reference>
<keyword evidence="6" id="KW-1185">Reference proteome</keyword>